<dbReference type="SUPFAM" id="SSF52402">
    <property type="entry name" value="Adenine nucleotide alpha hydrolases-like"/>
    <property type="match status" value="1"/>
</dbReference>
<comment type="caution">
    <text evidence="2">The sequence shown here is derived from an EMBL/GenBank/DDBJ whole genome shotgun (WGS) entry which is preliminary data.</text>
</comment>
<name>A0A243SA45_9ACTN</name>
<dbReference type="InterPro" id="IPR006016">
    <property type="entry name" value="UspA"/>
</dbReference>
<dbReference type="InterPro" id="IPR014729">
    <property type="entry name" value="Rossmann-like_a/b/a_fold"/>
</dbReference>
<dbReference type="Proteomes" id="UP000195105">
    <property type="component" value="Unassembled WGS sequence"/>
</dbReference>
<protein>
    <recommendedName>
        <fullName evidence="1">UspA domain-containing protein</fullName>
    </recommendedName>
</protein>
<evidence type="ECO:0000313" key="3">
    <source>
        <dbReference type="Proteomes" id="UP000195105"/>
    </source>
</evidence>
<dbReference type="Pfam" id="PF00582">
    <property type="entry name" value="Usp"/>
    <property type="match status" value="1"/>
</dbReference>
<evidence type="ECO:0000259" key="1">
    <source>
        <dbReference type="Pfam" id="PF00582"/>
    </source>
</evidence>
<feature type="domain" description="UspA" evidence="1">
    <location>
        <begin position="2"/>
        <end position="108"/>
    </location>
</feature>
<sequence length="111" mass="12384">MRRAPLHAVHAWHAPYLHGMPDAERARTRAEAERKLGELLEPWREKFPTVFVKEDLHEGRPAHVLVKAAAGAGLLVAGYRMRRAAISAHTGPVARAPIHHVREPVVPVPHE</sequence>
<gene>
    <name evidence="2" type="ORF">CA983_07280</name>
</gene>
<reference evidence="2 3" key="1">
    <citation type="submission" date="2017-05" db="EMBL/GenBank/DDBJ databases">
        <title>Biotechnological potential of actinobacteria isolated from South African environments.</title>
        <authorList>
            <person name="Le Roes-Hill M."/>
            <person name="Prins A."/>
            <person name="Durrell K.A."/>
        </authorList>
    </citation>
    <scope>NUCLEOTIDE SEQUENCE [LARGE SCALE GENOMIC DNA]</scope>
    <source>
        <strain evidence="2 3">HMC13</strain>
    </source>
</reference>
<dbReference type="EMBL" id="NGFN01000027">
    <property type="protein sequence ID" value="OUD03890.1"/>
    <property type="molecule type" value="Genomic_DNA"/>
</dbReference>
<proteinExistence type="predicted"/>
<dbReference type="AlphaFoldDB" id="A0A243SA45"/>
<evidence type="ECO:0000313" key="2">
    <source>
        <dbReference type="EMBL" id="OUD03890.1"/>
    </source>
</evidence>
<keyword evidence="3" id="KW-1185">Reference proteome</keyword>
<accession>A0A243SA45</accession>
<organism evidence="2 3">
    <name type="scientific">Streptomyces swartbergensis</name>
    <dbReference type="NCBI Taxonomy" id="487165"/>
    <lineage>
        <taxon>Bacteria</taxon>
        <taxon>Bacillati</taxon>
        <taxon>Actinomycetota</taxon>
        <taxon>Actinomycetes</taxon>
        <taxon>Kitasatosporales</taxon>
        <taxon>Streptomycetaceae</taxon>
        <taxon>Streptomyces</taxon>
    </lineage>
</organism>
<dbReference type="Gene3D" id="3.40.50.620">
    <property type="entry name" value="HUPs"/>
    <property type="match status" value="1"/>
</dbReference>